<dbReference type="AlphaFoldDB" id="A0A369KVT7"/>
<accession>A0A369KVT7</accession>
<protein>
    <submittedName>
        <fullName evidence="1">Uncharacterized protein</fullName>
    </submittedName>
</protein>
<reference evidence="1" key="1">
    <citation type="submission" date="2018-04" db="EMBL/GenBank/DDBJ databases">
        <title>Draft genome sequence of the Candidatus Spirobacillus cienkowskii, a pathogen of freshwater Daphnia species, reconstructed from hemolymph metagenomic reads.</title>
        <authorList>
            <person name="Bresciani L."/>
            <person name="Lemos L.N."/>
            <person name="Wale N."/>
            <person name="Lin J.Y."/>
            <person name="Fernandes G.R."/>
            <person name="Duffy M.A."/>
            <person name="Rodrigues J.M."/>
        </authorList>
    </citation>
    <scope>NUCLEOTIDE SEQUENCE [LARGE SCALE GENOMIC DNA]</scope>
    <source>
        <strain evidence="1">Binning01</strain>
    </source>
</reference>
<name>A0A369KVT7_9BACT</name>
<keyword evidence="2" id="KW-1185">Reference proteome</keyword>
<comment type="caution">
    <text evidence="1">The sequence shown here is derived from an EMBL/GenBank/DDBJ whole genome shotgun (WGS) entry which is preliminary data.</text>
</comment>
<dbReference type="PROSITE" id="PS51257">
    <property type="entry name" value="PROKAR_LIPOPROTEIN"/>
    <property type="match status" value="1"/>
</dbReference>
<organism evidence="1 2">
    <name type="scientific">Spirobacillus cienkowskii</name>
    <dbReference type="NCBI Taxonomy" id="495820"/>
    <lineage>
        <taxon>Bacteria</taxon>
        <taxon>Pseudomonadati</taxon>
        <taxon>Bdellovibrionota</taxon>
        <taxon>Oligoflexia</taxon>
        <taxon>Silvanigrellales</taxon>
        <taxon>Spirobacillus</taxon>
    </lineage>
</organism>
<proteinExistence type="predicted"/>
<dbReference type="Proteomes" id="UP000253934">
    <property type="component" value="Unassembled WGS sequence"/>
</dbReference>
<gene>
    <name evidence="1" type="ORF">DCC88_10975</name>
</gene>
<evidence type="ECO:0000313" key="2">
    <source>
        <dbReference type="Proteomes" id="UP000253934"/>
    </source>
</evidence>
<dbReference type="EMBL" id="QOVW01000092">
    <property type="protein sequence ID" value="RDB35276.1"/>
    <property type="molecule type" value="Genomic_DNA"/>
</dbReference>
<evidence type="ECO:0000313" key="1">
    <source>
        <dbReference type="EMBL" id="RDB35276.1"/>
    </source>
</evidence>
<sequence>MKNKLIFSIFGLNLFFVGCKSDQLDRDIISLQSHRKIIFALKKEDGTYQVNKGSWVVPPNVKSVRVIGCSGGNGGGGGGAGGAGSTFFAGNWAGASLSGAGSNGGSANGIKNSGFLGQDRQVGTIGGLPAMRSTSDYVPEQSATIPGIEGLFGKPTAFGEFTFSEASKNVFNYNYVSTIRTLIGLEEVCHGGEGGEGGRGGDGCTSGGQIGANGGNGGKGASGFHGALQEVFIDVQPGQVINYQVGIGGAGGDGSPQITLGRGGDRAACTSGNGNTGKNGQQGRPGIIIIEWNSY</sequence>